<accession>A0AAD3SKW0</accession>
<protein>
    <submittedName>
        <fullName evidence="1">Uncharacterized protein</fullName>
    </submittedName>
</protein>
<dbReference type="EMBL" id="BSYO01000012">
    <property type="protein sequence ID" value="GMH12609.1"/>
    <property type="molecule type" value="Genomic_DNA"/>
</dbReference>
<dbReference type="AlphaFoldDB" id="A0AAD3SKW0"/>
<dbReference type="Proteomes" id="UP001279734">
    <property type="component" value="Unassembled WGS sequence"/>
</dbReference>
<gene>
    <name evidence="1" type="ORF">Nepgr_014450</name>
</gene>
<sequence length="78" mass="8692">MEKAVKMVKIAILAGHPWRKPELVTLAACMEYLKDEDVKRRRSLWGCSSSGDGEESVLGGVIHGGNLNVLVWLRAWKT</sequence>
<name>A0AAD3SKW0_NEPGR</name>
<comment type="caution">
    <text evidence="1">The sequence shown here is derived from an EMBL/GenBank/DDBJ whole genome shotgun (WGS) entry which is preliminary data.</text>
</comment>
<evidence type="ECO:0000313" key="2">
    <source>
        <dbReference type="Proteomes" id="UP001279734"/>
    </source>
</evidence>
<organism evidence="1 2">
    <name type="scientific">Nepenthes gracilis</name>
    <name type="common">Slender pitcher plant</name>
    <dbReference type="NCBI Taxonomy" id="150966"/>
    <lineage>
        <taxon>Eukaryota</taxon>
        <taxon>Viridiplantae</taxon>
        <taxon>Streptophyta</taxon>
        <taxon>Embryophyta</taxon>
        <taxon>Tracheophyta</taxon>
        <taxon>Spermatophyta</taxon>
        <taxon>Magnoliopsida</taxon>
        <taxon>eudicotyledons</taxon>
        <taxon>Gunneridae</taxon>
        <taxon>Pentapetalae</taxon>
        <taxon>Caryophyllales</taxon>
        <taxon>Nepenthaceae</taxon>
        <taxon>Nepenthes</taxon>
    </lineage>
</organism>
<evidence type="ECO:0000313" key="1">
    <source>
        <dbReference type="EMBL" id="GMH12609.1"/>
    </source>
</evidence>
<reference evidence="1" key="1">
    <citation type="submission" date="2023-05" db="EMBL/GenBank/DDBJ databases">
        <title>Nepenthes gracilis genome sequencing.</title>
        <authorList>
            <person name="Fukushima K."/>
        </authorList>
    </citation>
    <scope>NUCLEOTIDE SEQUENCE</scope>
    <source>
        <strain evidence="1">SING2019-196</strain>
    </source>
</reference>
<proteinExistence type="predicted"/>
<keyword evidence="2" id="KW-1185">Reference proteome</keyword>